<dbReference type="SUPFAM" id="SSF52540">
    <property type="entry name" value="P-loop containing nucleoside triphosphate hydrolases"/>
    <property type="match status" value="1"/>
</dbReference>
<dbReference type="Gene3D" id="3.40.630.30">
    <property type="match status" value="1"/>
</dbReference>
<name>A0A2S6GE55_9PSEU</name>
<evidence type="ECO:0000313" key="1">
    <source>
        <dbReference type="EMBL" id="PPK63509.1"/>
    </source>
</evidence>
<dbReference type="SUPFAM" id="SSF55729">
    <property type="entry name" value="Acyl-CoA N-acyltransferases (Nat)"/>
    <property type="match status" value="1"/>
</dbReference>
<dbReference type="InterPro" id="IPR016181">
    <property type="entry name" value="Acyl_CoA_acyltransferase"/>
</dbReference>
<keyword evidence="2" id="KW-1185">Reference proteome</keyword>
<proteinExistence type="predicted"/>
<dbReference type="CDD" id="cd04301">
    <property type="entry name" value="NAT_SF"/>
    <property type="match status" value="1"/>
</dbReference>
<dbReference type="GO" id="GO:0016740">
    <property type="term" value="F:transferase activity"/>
    <property type="evidence" value="ECO:0007669"/>
    <property type="project" value="UniProtKB-KW"/>
</dbReference>
<gene>
    <name evidence="1" type="ORF">CLV40_12736</name>
</gene>
<organism evidence="1 2">
    <name type="scientific">Actinokineospora auranticolor</name>
    <dbReference type="NCBI Taxonomy" id="155976"/>
    <lineage>
        <taxon>Bacteria</taxon>
        <taxon>Bacillati</taxon>
        <taxon>Actinomycetota</taxon>
        <taxon>Actinomycetes</taxon>
        <taxon>Pseudonocardiales</taxon>
        <taxon>Pseudonocardiaceae</taxon>
        <taxon>Actinokineospora</taxon>
    </lineage>
</organism>
<dbReference type="Gene3D" id="3.40.50.300">
    <property type="entry name" value="P-loop containing nucleotide triphosphate hydrolases"/>
    <property type="match status" value="1"/>
</dbReference>
<accession>A0A2S6GE55</accession>
<dbReference type="OrthoDB" id="9787585at2"/>
<reference evidence="1 2" key="1">
    <citation type="submission" date="2018-02" db="EMBL/GenBank/DDBJ databases">
        <title>Genomic Encyclopedia of Archaeal and Bacterial Type Strains, Phase II (KMG-II): from individual species to whole genera.</title>
        <authorList>
            <person name="Goeker M."/>
        </authorList>
    </citation>
    <scope>NUCLEOTIDE SEQUENCE [LARGE SCALE GENOMIC DNA]</scope>
    <source>
        <strain evidence="1 2">YU 961-1</strain>
    </source>
</reference>
<keyword evidence="1" id="KW-0808">Transferase</keyword>
<protein>
    <submittedName>
        <fullName evidence="1">Acetyltransferase (GNAT) family protein</fullName>
    </submittedName>
</protein>
<dbReference type="InterPro" id="IPR027417">
    <property type="entry name" value="P-loop_NTPase"/>
</dbReference>
<dbReference type="EMBL" id="PTIX01000027">
    <property type="protein sequence ID" value="PPK63509.1"/>
    <property type="molecule type" value="Genomic_DNA"/>
</dbReference>
<dbReference type="CDD" id="cd00267">
    <property type="entry name" value="ABC_ATPase"/>
    <property type="match status" value="1"/>
</dbReference>
<sequence length="382" mass="42231">MRISVRHQVPVAESFRAAKVRGLFNATDAAATRFELDVDLPIEDDAWRIGVVVGPSGSGKSSIGRALWDGTAFYTGDDWPADAPIIDAIAPDGDFEAATAALSAAGLGDVPVWLRPYPVLSTGQRFRADLARIIAEQPARVVVDEFSSVIDRQIAKVGAGAFAKAWRRSTGQAVLLTCHYDVLDWLEPDWVYDTAASTFTRGSVQFRRPRIDVEVRHGGWNLWPLFRAHHYLTLPKMVAASAYVGFVDGDPVAHVGMTTKSLTTGPRAERVVSVEARASRLVVMPEWQGAGVGTRFLNHVAELQRTGNGVLDSRRMTTLFHTTHPHLAAALRRDERWRQITARLTGHKTGRSEKYFPDREKSLPRTGYGGHFRPVQGFRYYG</sequence>
<dbReference type="RefSeq" id="WP_104482641.1">
    <property type="nucleotide sequence ID" value="NZ_CP154825.1"/>
</dbReference>
<dbReference type="Proteomes" id="UP000239203">
    <property type="component" value="Unassembled WGS sequence"/>
</dbReference>
<comment type="caution">
    <text evidence="1">The sequence shown here is derived from an EMBL/GenBank/DDBJ whole genome shotgun (WGS) entry which is preliminary data.</text>
</comment>
<evidence type="ECO:0000313" key="2">
    <source>
        <dbReference type="Proteomes" id="UP000239203"/>
    </source>
</evidence>
<dbReference type="AlphaFoldDB" id="A0A2S6GE55"/>